<dbReference type="Gene3D" id="3.30.470.30">
    <property type="entry name" value="DNA ligase/mRNA capping enzyme"/>
    <property type="match status" value="1"/>
</dbReference>
<dbReference type="Gene3D" id="3.30.1490.70">
    <property type="match status" value="1"/>
</dbReference>
<keyword evidence="2 9" id="KW-0436">Ligase</keyword>
<evidence type="ECO:0000256" key="1">
    <source>
        <dbReference type="ARBA" id="ARBA00001968"/>
    </source>
</evidence>
<dbReference type="AlphaFoldDB" id="A0A2S7XUS8"/>
<evidence type="ECO:0000256" key="6">
    <source>
        <dbReference type="ARBA" id="ARBA00034003"/>
    </source>
</evidence>
<sequence>MRSSGWLWLSLLLFAPSGWADGVTKPALLLAQSYHEGVDLSAYWVSEKYDGVRAYWDGTQLISRGGQPIHAPDWFTADFPKLTLDGELWIKRGSFERLSGTVRQLQPDSAAWREVRLMVFDAPDIAAPFGERLRQLQQLFTTQTSGYLVLVEQFRVADHAELLARLNAVMQAGGEGLMLHRADSAYRAGRSADLLKVKPDQDAEATVLAHLPGKGKYSGMLGALLVRDDAGREFRLGTGFTDAERREPPPIGSRVTFKFRGYTNQGKPRFASFWRIRQPE</sequence>
<keyword evidence="4" id="KW-0227">DNA damage</keyword>
<dbReference type="NCBIfam" id="NF006592">
    <property type="entry name" value="PRK09125.1"/>
    <property type="match status" value="1"/>
</dbReference>
<keyword evidence="10" id="KW-1185">Reference proteome</keyword>
<protein>
    <submittedName>
        <fullName evidence="9">DNA ligase</fullName>
    </submittedName>
</protein>
<comment type="cofactor">
    <cofactor evidence="1">
        <name>a divalent metal cation</name>
        <dbReference type="ChEBI" id="CHEBI:60240"/>
    </cofactor>
</comment>
<dbReference type="InterPro" id="IPR012310">
    <property type="entry name" value="DNA_ligase_ATP-dep_cent"/>
</dbReference>
<dbReference type="EMBL" id="PPGH01000018">
    <property type="protein sequence ID" value="PQJ97238.1"/>
    <property type="molecule type" value="Genomic_DNA"/>
</dbReference>
<dbReference type="Proteomes" id="UP000239936">
    <property type="component" value="Unassembled WGS sequence"/>
</dbReference>
<keyword evidence="3" id="KW-0235">DNA replication</keyword>
<evidence type="ECO:0000256" key="7">
    <source>
        <dbReference type="SAM" id="SignalP"/>
    </source>
</evidence>
<evidence type="ECO:0000256" key="4">
    <source>
        <dbReference type="ARBA" id="ARBA00022763"/>
    </source>
</evidence>
<evidence type="ECO:0000259" key="8">
    <source>
        <dbReference type="PROSITE" id="PS50160"/>
    </source>
</evidence>
<dbReference type="GO" id="GO:0006260">
    <property type="term" value="P:DNA replication"/>
    <property type="evidence" value="ECO:0007669"/>
    <property type="project" value="UniProtKB-KW"/>
</dbReference>
<feature type="domain" description="ATP-dependent DNA ligase family profile" evidence="8">
    <location>
        <begin position="128"/>
        <end position="226"/>
    </location>
</feature>
<dbReference type="CDD" id="cd07896">
    <property type="entry name" value="Adenylation_kDNA_ligase_like"/>
    <property type="match status" value="1"/>
</dbReference>
<proteinExistence type="predicted"/>
<dbReference type="InterPro" id="IPR050326">
    <property type="entry name" value="NAD_dep_DNA_ligaseB"/>
</dbReference>
<accession>A0A2S7XUS8</accession>
<name>A0A2S7XUS8_9GAMM</name>
<dbReference type="Pfam" id="PF01068">
    <property type="entry name" value="DNA_ligase_A_M"/>
    <property type="match status" value="1"/>
</dbReference>
<keyword evidence="5" id="KW-0234">DNA repair</keyword>
<dbReference type="Gene3D" id="2.40.50.140">
    <property type="entry name" value="Nucleic acid-binding proteins"/>
    <property type="match status" value="1"/>
</dbReference>
<organism evidence="9 10">
    <name type="scientific">Chromatium okenii</name>
    <dbReference type="NCBI Taxonomy" id="61644"/>
    <lineage>
        <taxon>Bacteria</taxon>
        <taxon>Pseudomonadati</taxon>
        <taxon>Pseudomonadota</taxon>
        <taxon>Gammaproteobacteria</taxon>
        <taxon>Chromatiales</taxon>
        <taxon>Chromatiaceae</taxon>
        <taxon>Chromatium</taxon>
    </lineage>
</organism>
<feature type="signal peptide" evidence="7">
    <location>
        <begin position="1"/>
        <end position="20"/>
    </location>
</feature>
<dbReference type="CDD" id="cd08041">
    <property type="entry name" value="OBF_kDNA_ligase_like"/>
    <property type="match status" value="1"/>
</dbReference>
<evidence type="ECO:0000256" key="2">
    <source>
        <dbReference type="ARBA" id="ARBA00022598"/>
    </source>
</evidence>
<dbReference type="InterPro" id="IPR029319">
    <property type="entry name" value="DNA_ligase_OB"/>
</dbReference>
<dbReference type="GO" id="GO:0006281">
    <property type="term" value="P:DNA repair"/>
    <property type="evidence" value="ECO:0007669"/>
    <property type="project" value="UniProtKB-KW"/>
</dbReference>
<evidence type="ECO:0000313" key="9">
    <source>
        <dbReference type="EMBL" id="PQJ97238.1"/>
    </source>
</evidence>
<dbReference type="SUPFAM" id="SSF50249">
    <property type="entry name" value="Nucleic acid-binding proteins"/>
    <property type="match status" value="1"/>
</dbReference>
<evidence type="ECO:0000256" key="5">
    <source>
        <dbReference type="ARBA" id="ARBA00023204"/>
    </source>
</evidence>
<dbReference type="PANTHER" id="PTHR47810">
    <property type="entry name" value="DNA LIGASE"/>
    <property type="match status" value="1"/>
</dbReference>
<dbReference type="GO" id="GO:0003910">
    <property type="term" value="F:DNA ligase (ATP) activity"/>
    <property type="evidence" value="ECO:0007669"/>
    <property type="project" value="UniProtKB-EC"/>
</dbReference>
<comment type="catalytic activity">
    <reaction evidence="6">
        <text>ATP + (deoxyribonucleotide)n-3'-hydroxyl + 5'-phospho-(deoxyribonucleotide)m = (deoxyribonucleotide)n+m + AMP + diphosphate.</text>
        <dbReference type="EC" id="6.5.1.1"/>
    </reaction>
</comment>
<gene>
    <name evidence="9" type="ORF">CXB77_04330</name>
</gene>
<dbReference type="GO" id="GO:0006310">
    <property type="term" value="P:DNA recombination"/>
    <property type="evidence" value="ECO:0007669"/>
    <property type="project" value="InterPro"/>
</dbReference>
<keyword evidence="7" id="KW-0732">Signal</keyword>
<dbReference type="Pfam" id="PF14743">
    <property type="entry name" value="DNA_ligase_OB_2"/>
    <property type="match status" value="1"/>
</dbReference>
<dbReference type="SUPFAM" id="SSF56091">
    <property type="entry name" value="DNA ligase/mRNA capping enzyme, catalytic domain"/>
    <property type="match status" value="1"/>
</dbReference>
<dbReference type="InterPro" id="IPR012340">
    <property type="entry name" value="NA-bd_OB-fold"/>
</dbReference>
<dbReference type="GO" id="GO:0005524">
    <property type="term" value="F:ATP binding"/>
    <property type="evidence" value="ECO:0007669"/>
    <property type="project" value="InterPro"/>
</dbReference>
<dbReference type="PANTHER" id="PTHR47810:SF1">
    <property type="entry name" value="DNA LIGASE B"/>
    <property type="match status" value="1"/>
</dbReference>
<dbReference type="PROSITE" id="PS50160">
    <property type="entry name" value="DNA_LIGASE_A3"/>
    <property type="match status" value="1"/>
</dbReference>
<comment type="caution">
    <text evidence="9">The sequence shown here is derived from an EMBL/GenBank/DDBJ whole genome shotgun (WGS) entry which is preliminary data.</text>
</comment>
<dbReference type="OrthoDB" id="9782700at2"/>
<reference evidence="9 10" key="1">
    <citation type="submission" date="2018-01" db="EMBL/GenBank/DDBJ databases">
        <title>The complete genome sequence of Chromatium okenii LaCa, a purple sulfur bacterium with a turbulent life.</title>
        <authorList>
            <person name="Luedin S.M."/>
            <person name="Liechti N."/>
            <person name="Storelli N."/>
            <person name="Danza F."/>
            <person name="Wittwer M."/>
            <person name="Pothier J.F."/>
            <person name="Tonolla M.A."/>
        </authorList>
    </citation>
    <scope>NUCLEOTIDE SEQUENCE [LARGE SCALE GENOMIC DNA]</scope>
    <source>
        <strain evidence="9 10">LaCa</strain>
    </source>
</reference>
<evidence type="ECO:0000256" key="3">
    <source>
        <dbReference type="ARBA" id="ARBA00022705"/>
    </source>
</evidence>
<evidence type="ECO:0000313" key="10">
    <source>
        <dbReference type="Proteomes" id="UP000239936"/>
    </source>
</evidence>
<feature type="chain" id="PRO_5015516019" evidence="7">
    <location>
        <begin position="21"/>
        <end position="280"/>
    </location>
</feature>